<evidence type="ECO:0000256" key="1">
    <source>
        <dbReference type="SAM" id="MobiDB-lite"/>
    </source>
</evidence>
<feature type="compositionally biased region" description="Gly residues" evidence="1">
    <location>
        <begin position="7"/>
        <end position="18"/>
    </location>
</feature>
<dbReference type="AlphaFoldDB" id="A0A5N5ZWB6"/>
<feature type="domain" description="DUF4872" evidence="3">
    <location>
        <begin position="175"/>
        <end position="348"/>
    </location>
</feature>
<accession>A0A5N5ZWB6</accession>
<feature type="domain" description="Butirosin biosynthesis protein H N-terminal" evidence="2">
    <location>
        <begin position="35"/>
        <end position="163"/>
    </location>
</feature>
<reference evidence="4" key="1">
    <citation type="submission" date="2019-10" db="EMBL/GenBank/DDBJ databases">
        <title>Nonomuraea sp. nov., isolated from Phyllanthus amarus.</title>
        <authorList>
            <person name="Klykleung N."/>
            <person name="Tanasupawat S."/>
        </authorList>
    </citation>
    <scope>NUCLEOTIDE SEQUENCE [LARGE SCALE GENOMIC DNA]</scope>
    <source>
        <strain evidence="4">3MP-10</strain>
    </source>
</reference>
<name>A0A5N5ZWB6_9ACTN</name>
<sequence>MTRDGATGNGATGDGDGATGAVRRVPGVEPRGGLHCETTALGVLLRHRGLDLSEPMLFGLGAGLSFVYWDAKYLDFPFLGGRVRPFELTRNLADRLGLELAVRETASPRRAWENVAGPIDAGHPVGLQLDSHHLEYFGSRAHFGGHVVALYGYDDRDAFLVDTEQQGSAVATSRDSLARARAQRGPMTARHRSFTLDVPGGPPDPRDRLVPAIVACAEAFLDPPIANLGHRGIEKAGRLVRGWLRRAERPERDLPGVARLMERAGTGGALFRNLYRDFLAECADRLGPRADPSLATGHRLYAEAATLWTEVAALIARAGEKGEAACLDRAGALLGELAGIEREAMRALSRLGDG</sequence>
<evidence type="ECO:0000259" key="2">
    <source>
        <dbReference type="Pfam" id="PF14399"/>
    </source>
</evidence>
<evidence type="ECO:0000313" key="4">
    <source>
        <dbReference type="EMBL" id="KAB8160192.1"/>
    </source>
</evidence>
<proteinExistence type="predicted"/>
<feature type="region of interest" description="Disordered" evidence="1">
    <location>
        <begin position="1"/>
        <end position="26"/>
    </location>
</feature>
<keyword evidence="5" id="KW-1185">Reference proteome</keyword>
<dbReference type="Pfam" id="PF16169">
    <property type="entry name" value="DUF4872"/>
    <property type="match status" value="1"/>
</dbReference>
<dbReference type="OrthoDB" id="4075615at2"/>
<evidence type="ECO:0000259" key="3">
    <source>
        <dbReference type="Pfam" id="PF16169"/>
    </source>
</evidence>
<organism evidence="4 5">
    <name type="scientific">Streptomyces mimosae</name>
    <dbReference type="NCBI Taxonomy" id="2586635"/>
    <lineage>
        <taxon>Bacteria</taxon>
        <taxon>Bacillati</taxon>
        <taxon>Actinomycetota</taxon>
        <taxon>Actinomycetes</taxon>
        <taxon>Kitasatosporales</taxon>
        <taxon>Streptomycetaceae</taxon>
        <taxon>Streptomyces</taxon>
    </lineage>
</organism>
<dbReference type="Proteomes" id="UP000314251">
    <property type="component" value="Unassembled WGS sequence"/>
</dbReference>
<protein>
    <submittedName>
        <fullName evidence="4">DUF4872 domain-containing protein</fullName>
    </submittedName>
</protein>
<evidence type="ECO:0000313" key="5">
    <source>
        <dbReference type="Proteomes" id="UP000314251"/>
    </source>
</evidence>
<dbReference type="EMBL" id="VDLY02000023">
    <property type="protein sequence ID" value="KAB8160192.1"/>
    <property type="molecule type" value="Genomic_DNA"/>
</dbReference>
<gene>
    <name evidence="4" type="ORF">FH607_027820</name>
</gene>
<dbReference type="Pfam" id="PF14399">
    <property type="entry name" value="BtrH_N"/>
    <property type="match status" value="1"/>
</dbReference>
<dbReference type="InterPro" id="IPR026935">
    <property type="entry name" value="BtrH_N"/>
</dbReference>
<comment type="caution">
    <text evidence="4">The sequence shown here is derived from an EMBL/GenBank/DDBJ whole genome shotgun (WGS) entry which is preliminary data.</text>
</comment>
<dbReference type="InterPro" id="IPR032369">
    <property type="entry name" value="DUF4872"/>
</dbReference>